<dbReference type="EMBL" id="QANS01000005">
    <property type="protein sequence ID" value="PTU30714.1"/>
    <property type="molecule type" value="Genomic_DNA"/>
</dbReference>
<organism evidence="7 8">
    <name type="scientific">Stenotrophobium rhamnosiphilum</name>
    <dbReference type="NCBI Taxonomy" id="2029166"/>
    <lineage>
        <taxon>Bacteria</taxon>
        <taxon>Pseudomonadati</taxon>
        <taxon>Pseudomonadota</taxon>
        <taxon>Gammaproteobacteria</taxon>
        <taxon>Nevskiales</taxon>
        <taxon>Nevskiaceae</taxon>
        <taxon>Stenotrophobium</taxon>
    </lineage>
</organism>
<dbReference type="GO" id="GO:0001530">
    <property type="term" value="F:lipopolysaccharide binding"/>
    <property type="evidence" value="ECO:0007669"/>
    <property type="project" value="InterPro"/>
</dbReference>
<keyword evidence="3" id="KW-0574">Periplasm</keyword>
<evidence type="ECO:0000259" key="6">
    <source>
        <dbReference type="Pfam" id="PF03968"/>
    </source>
</evidence>
<protein>
    <submittedName>
        <fullName evidence="7">Lipopolysaccharide transport periplasmic protein LptA</fullName>
    </submittedName>
</protein>
<evidence type="ECO:0000256" key="1">
    <source>
        <dbReference type="ARBA" id="ARBA00022448"/>
    </source>
</evidence>
<dbReference type="AlphaFoldDB" id="A0A2T5MDR3"/>
<dbReference type="Pfam" id="PF03968">
    <property type="entry name" value="LptD_N"/>
    <property type="match status" value="1"/>
</dbReference>
<evidence type="ECO:0000256" key="2">
    <source>
        <dbReference type="ARBA" id="ARBA00022729"/>
    </source>
</evidence>
<gene>
    <name evidence="7" type="primary">lptA</name>
    <name evidence="7" type="ORF">CJD38_14585</name>
</gene>
<proteinExistence type="predicted"/>
<accession>A0A2T5MDR3</accession>
<evidence type="ECO:0000256" key="5">
    <source>
        <dbReference type="SAM" id="SignalP"/>
    </source>
</evidence>
<dbReference type="GO" id="GO:0015920">
    <property type="term" value="P:lipopolysaccharide transport"/>
    <property type="evidence" value="ECO:0007669"/>
    <property type="project" value="InterPro"/>
</dbReference>
<name>A0A2T5MDR3_9GAMM</name>
<dbReference type="InterPro" id="IPR052037">
    <property type="entry name" value="LPS_export_LptA"/>
</dbReference>
<dbReference type="InterPro" id="IPR014340">
    <property type="entry name" value="LptA"/>
</dbReference>
<feature type="chain" id="PRO_5015587317" evidence="5">
    <location>
        <begin position="28"/>
        <end position="218"/>
    </location>
</feature>
<comment type="caution">
    <text evidence="7">The sequence shown here is derived from an EMBL/GenBank/DDBJ whole genome shotgun (WGS) entry which is preliminary data.</text>
</comment>
<evidence type="ECO:0000256" key="3">
    <source>
        <dbReference type="ARBA" id="ARBA00022764"/>
    </source>
</evidence>
<dbReference type="GO" id="GO:0017089">
    <property type="term" value="F:glycolipid transfer activity"/>
    <property type="evidence" value="ECO:0007669"/>
    <property type="project" value="TreeGrafter"/>
</dbReference>
<dbReference type="Gene3D" id="2.60.450.10">
    <property type="entry name" value="Lipopolysaccharide (LPS) transport protein A like domain"/>
    <property type="match status" value="1"/>
</dbReference>
<reference evidence="7 8" key="1">
    <citation type="submission" date="2018-04" db="EMBL/GenBank/DDBJ databases">
        <title>Novel species isolated from glacier.</title>
        <authorList>
            <person name="Liu Q."/>
            <person name="Xin Y.-H."/>
        </authorList>
    </citation>
    <scope>NUCLEOTIDE SEQUENCE [LARGE SCALE GENOMIC DNA]</scope>
    <source>
        <strain evidence="7 8">GT1R17</strain>
    </source>
</reference>
<sequence>MLRLHMSRAVKTFAALLLAAALAPAFAAPAKKNNADVLRPTGPVTITADRAEWSKTGVMVYTGNVSLVSEKMKMNGNRLELTQFPESQYTAKITGDQAHLEHAGEPTEKGEPTPTVTADASTLLYDSRTSVVDVIGNAKMTRGKDEVTGSNIRYNVAERRIQATGGDAGQVKIVIQPPPDKKLQLQKAAESKAAEIKAPESTTPDAKPAVSKPAENTP</sequence>
<evidence type="ECO:0000313" key="8">
    <source>
        <dbReference type="Proteomes" id="UP000244248"/>
    </source>
</evidence>
<evidence type="ECO:0000256" key="4">
    <source>
        <dbReference type="SAM" id="MobiDB-lite"/>
    </source>
</evidence>
<keyword evidence="1" id="KW-0813">Transport</keyword>
<dbReference type="PANTHER" id="PTHR36504">
    <property type="entry name" value="LIPOPOLYSACCHARIDE EXPORT SYSTEM PROTEIN LPTA"/>
    <property type="match status" value="1"/>
</dbReference>
<dbReference type="InterPro" id="IPR005653">
    <property type="entry name" value="OstA-like_N"/>
</dbReference>
<feature type="region of interest" description="Disordered" evidence="4">
    <location>
        <begin position="182"/>
        <end position="218"/>
    </location>
</feature>
<feature type="signal peptide" evidence="5">
    <location>
        <begin position="1"/>
        <end position="27"/>
    </location>
</feature>
<keyword evidence="8" id="KW-1185">Reference proteome</keyword>
<dbReference type="NCBIfam" id="TIGR03002">
    <property type="entry name" value="outer_YhbN_LptA"/>
    <property type="match status" value="1"/>
</dbReference>
<feature type="compositionally biased region" description="Basic and acidic residues" evidence="4">
    <location>
        <begin position="182"/>
        <end position="198"/>
    </location>
</feature>
<evidence type="ECO:0000313" key="7">
    <source>
        <dbReference type="EMBL" id="PTU30714.1"/>
    </source>
</evidence>
<dbReference type="GO" id="GO:0009279">
    <property type="term" value="C:cell outer membrane"/>
    <property type="evidence" value="ECO:0007669"/>
    <property type="project" value="TreeGrafter"/>
</dbReference>
<dbReference type="Proteomes" id="UP000244248">
    <property type="component" value="Unassembled WGS sequence"/>
</dbReference>
<dbReference type="PANTHER" id="PTHR36504:SF1">
    <property type="entry name" value="LIPOPOLYSACCHARIDE EXPORT SYSTEM PROTEIN LPTA"/>
    <property type="match status" value="1"/>
</dbReference>
<dbReference type="GO" id="GO:0030288">
    <property type="term" value="C:outer membrane-bounded periplasmic space"/>
    <property type="evidence" value="ECO:0007669"/>
    <property type="project" value="TreeGrafter"/>
</dbReference>
<keyword evidence="2 5" id="KW-0732">Signal</keyword>
<feature type="domain" description="Organic solvent tolerance-like N-terminal" evidence="6">
    <location>
        <begin position="46"/>
        <end position="158"/>
    </location>
</feature>